<reference evidence="3" key="1">
    <citation type="journal article" date="2008" name="Nat. Genet.">
        <title>The Pristionchus pacificus genome provides a unique perspective on nematode lifestyle and parasitism.</title>
        <authorList>
            <person name="Dieterich C."/>
            <person name="Clifton S.W."/>
            <person name="Schuster L.N."/>
            <person name="Chinwalla A."/>
            <person name="Delehaunty K."/>
            <person name="Dinkelacker I."/>
            <person name="Fulton L."/>
            <person name="Fulton R."/>
            <person name="Godfrey J."/>
            <person name="Minx P."/>
            <person name="Mitreva M."/>
            <person name="Roeseler W."/>
            <person name="Tian H."/>
            <person name="Witte H."/>
            <person name="Yang S.P."/>
            <person name="Wilson R.K."/>
            <person name="Sommer R.J."/>
        </authorList>
    </citation>
    <scope>NUCLEOTIDE SEQUENCE [LARGE SCALE GENOMIC DNA]</scope>
    <source>
        <strain evidence="3">PS312</strain>
    </source>
</reference>
<evidence type="ECO:0000313" key="3">
    <source>
        <dbReference type="Proteomes" id="UP000005239"/>
    </source>
</evidence>
<evidence type="ECO:0000256" key="1">
    <source>
        <dbReference type="SAM" id="MobiDB-lite"/>
    </source>
</evidence>
<dbReference type="AlphaFoldDB" id="A0A2A6B8H7"/>
<sequence length="1218" mass="138792">MGVIRRTIEPKAIRLEDSSDELPYAEVVQFCIQVVSLLQTMKTALVSLLLGVVALASAVPLKDDPVAQRMLFCHQLGLTFLFARAELTHDDWVALGKCKTEAETFFYKKFGLNYNDLAEIKTRYERDQPELRAALASAALAFGQRLKGTQTMKDLTDLNIYLKNHKLPTYEDMRHAIGLYDLTESDAESVQNVRVVAASKTQKRKETRESRRLRRFHDSIETGGVTMRRHMGQRKWRRVENARFLLSMIDREDIVDDFSDMIERSNTAFDELFSDSAKMAVWNDFIAKDEEEQAKLLEEARCITRKEAGALQPGSWFRVGGRREAIIEEEKGSKNMEVEKVDEKGQVDEDKRRHHPAYSASSCFARLSPKLRNFFNDKSLPWPLIDRVDRELREFFIALPDGRWRRPIDNSRHRLAIHAVSAFLMLSSKTCRHEDKDVIEIENRRPYFIPPHSLLLAYLATKRKAPIEFIPEPRWPDDVIVEEEEEEDTDDDKTVVDSSESTLDSSFEIMPSIAEYQNLPRFGQTHASRERISGVGPCVEIFSKYGWFTEESYARHMTAPHTAGMKLFDNDDNIKFLLNLQPNSGYYLALSQRAISVFYSYDGQATEKLCDNNDEIIGHGVVEEIQYKKEVSRAVTMNFKILVVFKSGIIRRLTIEIASKYPNFQMKIKNMTENKSAAGNLIAAPLMDKSDIVLIYEDTIVKGDGTGRQVIFSAGGFPWKSKIFLVTDDGEAHYAKMTGKVGDGKIALFGSGRTTCSSSGLKIKQPTCACLWDKREIVVGNENGDMYRLDKKDFKLLDEYEMEYGPLTFLQSHGHMPTESIAEYQELPRFGQCHSANERVSGVGPCVEIFRKHGWFTEESYRRFISQPHTAGMKLFDNDDNIKFLLSLQPNSGFYLALSGRSISVFESRGGQVTEKLCDDNDEIIGHGIIEEMQYKREKFKILVVFKSGIIRRLTIETSAEYPHLQMTIKDITENKSATGTLIAAPLMDKSNIVLIYEDTIVKGDGTVCRGTPAEVHYAKMTGKVGDGKILLFGSGNTTRSSSGLNIRHPTCACLCAMCGCVDMGLEKEIAVGTENGELYHLKTKDLSLIDNDDGLQYGPLTFLQSHGNELWIGWKEGDFMSIPSCRPCWKLLQKKEWPIQWREKQRYQRAAAASAAAMSRMRNIEGTELRVGGAWGRGGDESRKDHSSRERCERMKRGEWKRRMKKRRIHLFKMKIR</sequence>
<accession>A0A2A6B8H7</accession>
<dbReference type="PANTHER" id="PTHR32019">
    <property type="entry name" value="R3H DOMAIN-CONTAINING PROTEIN 4"/>
    <property type="match status" value="1"/>
</dbReference>
<dbReference type="InterPro" id="IPR025952">
    <property type="entry name" value="R3H-assoc_dom"/>
</dbReference>
<dbReference type="EnsemblMetazoa" id="PPA25969.1">
    <property type="protein sequence ID" value="PPA25969.1"/>
    <property type="gene ID" value="WBGene00115523"/>
</dbReference>
<dbReference type="GO" id="GO:0003676">
    <property type="term" value="F:nucleic acid binding"/>
    <property type="evidence" value="ECO:0007669"/>
    <property type="project" value="InterPro"/>
</dbReference>
<organism evidence="2 3">
    <name type="scientific">Pristionchus pacificus</name>
    <name type="common">Parasitic nematode worm</name>
    <dbReference type="NCBI Taxonomy" id="54126"/>
    <lineage>
        <taxon>Eukaryota</taxon>
        <taxon>Metazoa</taxon>
        <taxon>Ecdysozoa</taxon>
        <taxon>Nematoda</taxon>
        <taxon>Chromadorea</taxon>
        <taxon>Rhabditida</taxon>
        <taxon>Rhabditina</taxon>
        <taxon>Diplogasteromorpha</taxon>
        <taxon>Diplogasteroidea</taxon>
        <taxon>Neodiplogasteridae</taxon>
        <taxon>Pristionchus</taxon>
    </lineage>
</organism>
<accession>A0A8R1UG45</accession>
<dbReference type="Pfam" id="PF13902">
    <property type="entry name" value="R3H-assoc"/>
    <property type="match status" value="1"/>
</dbReference>
<dbReference type="InterPro" id="IPR036867">
    <property type="entry name" value="R3H_dom_sf"/>
</dbReference>
<reference evidence="2" key="2">
    <citation type="submission" date="2022-06" db="UniProtKB">
        <authorList>
            <consortium name="EnsemblMetazoa"/>
        </authorList>
    </citation>
    <scope>IDENTIFICATION</scope>
    <source>
        <strain evidence="2">PS312</strain>
    </source>
</reference>
<protein>
    <submittedName>
        <fullName evidence="2">R3H-assoc domain-containing protein</fullName>
    </submittedName>
</protein>
<keyword evidence="3" id="KW-1185">Reference proteome</keyword>
<dbReference type="PANTHER" id="PTHR32019:SF2">
    <property type="entry name" value="R3H DOMAIN-CONTAINING PROTEIN 4"/>
    <property type="match status" value="1"/>
</dbReference>
<name>A0A2A6B8H7_PRIPA</name>
<feature type="region of interest" description="Disordered" evidence="1">
    <location>
        <begin position="1176"/>
        <end position="1198"/>
    </location>
</feature>
<feature type="compositionally biased region" description="Basic and acidic residues" evidence="1">
    <location>
        <begin position="1179"/>
        <end position="1198"/>
    </location>
</feature>
<dbReference type="SUPFAM" id="SSF82708">
    <property type="entry name" value="R3H domain"/>
    <property type="match status" value="1"/>
</dbReference>
<dbReference type="Proteomes" id="UP000005239">
    <property type="component" value="Unassembled WGS sequence"/>
</dbReference>
<gene>
    <name evidence="2" type="primary">WBGene00115523</name>
</gene>
<dbReference type="OrthoDB" id="75169at2759"/>
<evidence type="ECO:0000313" key="2">
    <source>
        <dbReference type="EnsemblMetazoa" id="PPA25969.1"/>
    </source>
</evidence>
<proteinExistence type="predicted"/>
<dbReference type="InterPro" id="IPR039629">
    <property type="entry name" value="R3HDM4"/>
</dbReference>